<dbReference type="Gene3D" id="1.10.287.2250">
    <property type="match status" value="1"/>
</dbReference>
<proteinExistence type="inferred from homology"/>
<dbReference type="Gene3D" id="3.90.70.10">
    <property type="entry name" value="Cysteine proteinases"/>
    <property type="match status" value="1"/>
</dbReference>
<dbReference type="InterPro" id="IPR039417">
    <property type="entry name" value="Peptidase_C1A_papain-like"/>
</dbReference>
<dbReference type="InterPro" id="IPR000668">
    <property type="entry name" value="Peptidase_C1A_C"/>
</dbReference>
<keyword evidence="3" id="KW-1015">Disulfide bond</keyword>
<sequence>MEAQNFLQIDNKESEHHIQKEFIAFIAKFGKTYSSKDAHQTKYEVFKQNYKKMQEHNDQQKGYELGINKFSDMTEEEFLSVFAKLKEDNDEIEHLKNRKYKLEARPHHFNTNSKNETQENPNVEIPKEIQIQPVNKDRYHCNHDEESHYFFNYNDYDYIDSLPKCKSADWIKKGMVGIPKDQSTCGSCWAHSALASIETLYAQENQIKEREQVPSFSEQQLVDCNFLPNLGCIGGRRQFAFNYTMTEGLTLAQYYPYKNRQGECQYNAQENKTYQIDAFKVYEKINNEDMEKLVCQGTVSISIRINDCIKSYKSGILHDNDGSCGCSKVKSGNHAVAIVGFGTDENAVGCKDYWIIKNSWGPKWGEDGFFRLCREDKQIENGTCNIRQEPMIAIRKNVPIQ</sequence>
<dbReference type="SMART" id="SM00848">
    <property type="entry name" value="Inhibitor_I29"/>
    <property type="match status" value="1"/>
</dbReference>
<keyword evidence="7" id="KW-1185">Reference proteome</keyword>
<dbReference type="EMBL" id="CCKQ01009553">
    <property type="protein sequence ID" value="CDW81043.1"/>
    <property type="molecule type" value="Genomic_DNA"/>
</dbReference>
<dbReference type="PANTHER" id="PTHR12411">
    <property type="entry name" value="CYSTEINE PROTEASE FAMILY C1-RELATED"/>
    <property type="match status" value="1"/>
</dbReference>
<dbReference type="PRINTS" id="PR00705">
    <property type="entry name" value="PAPAIN"/>
</dbReference>
<evidence type="ECO:0000259" key="4">
    <source>
        <dbReference type="SMART" id="SM00645"/>
    </source>
</evidence>
<keyword evidence="6" id="KW-0645">Protease</keyword>
<dbReference type="PROSITE" id="PS00639">
    <property type="entry name" value="THIOL_PROTEASE_HIS"/>
    <property type="match status" value="1"/>
</dbReference>
<dbReference type="OMA" id="CKSADWI"/>
<evidence type="ECO:0000256" key="1">
    <source>
        <dbReference type="ARBA" id="ARBA00008455"/>
    </source>
</evidence>
<evidence type="ECO:0000256" key="2">
    <source>
        <dbReference type="ARBA" id="ARBA00023145"/>
    </source>
</evidence>
<keyword evidence="2" id="KW-0865">Zymogen</keyword>
<dbReference type="PROSITE" id="PS00139">
    <property type="entry name" value="THIOL_PROTEASE_CYS"/>
    <property type="match status" value="1"/>
</dbReference>
<dbReference type="InterPro" id="IPR000169">
    <property type="entry name" value="Pept_cys_AS"/>
</dbReference>
<feature type="domain" description="Peptidase C1A papain C-terminal" evidence="4">
    <location>
        <begin position="162"/>
        <end position="394"/>
    </location>
</feature>
<feature type="domain" description="Cathepsin propeptide inhibitor" evidence="5">
    <location>
        <begin position="22"/>
        <end position="78"/>
    </location>
</feature>
<dbReference type="OrthoDB" id="405971at2759"/>
<dbReference type="SUPFAM" id="SSF54001">
    <property type="entry name" value="Cysteine proteinases"/>
    <property type="match status" value="1"/>
</dbReference>
<dbReference type="InterPro" id="IPR025660">
    <property type="entry name" value="Pept_his_AS"/>
</dbReference>
<dbReference type="Pfam" id="PF00112">
    <property type="entry name" value="Peptidase_C1"/>
    <property type="match status" value="1"/>
</dbReference>
<name>A0A078AJQ6_STYLE</name>
<accession>A0A078AJQ6</accession>
<dbReference type="GO" id="GO:0008234">
    <property type="term" value="F:cysteine-type peptidase activity"/>
    <property type="evidence" value="ECO:0007669"/>
    <property type="project" value="InterPro"/>
</dbReference>
<protein>
    <submittedName>
        <fullName evidence="6">Cysteine protease</fullName>
    </submittedName>
</protein>
<evidence type="ECO:0000313" key="6">
    <source>
        <dbReference type="EMBL" id="CDW81043.1"/>
    </source>
</evidence>
<dbReference type="CDD" id="cd02248">
    <property type="entry name" value="Peptidase_C1A"/>
    <property type="match status" value="1"/>
</dbReference>
<reference evidence="6 7" key="1">
    <citation type="submission" date="2014-06" db="EMBL/GenBank/DDBJ databases">
        <authorList>
            <person name="Swart Estienne"/>
        </authorList>
    </citation>
    <scope>NUCLEOTIDE SEQUENCE [LARGE SCALE GENOMIC DNA]</scope>
    <source>
        <strain evidence="6 7">130c</strain>
    </source>
</reference>
<keyword evidence="6" id="KW-0378">Hydrolase</keyword>
<evidence type="ECO:0000313" key="7">
    <source>
        <dbReference type="Proteomes" id="UP000039865"/>
    </source>
</evidence>
<dbReference type="SMART" id="SM00645">
    <property type="entry name" value="Pept_C1"/>
    <property type="match status" value="1"/>
</dbReference>
<dbReference type="Pfam" id="PF08246">
    <property type="entry name" value="Inhibitor_I29"/>
    <property type="match status" value="1"/>
</dbReference>
<dbReference type="AlphaFoldDB" id="A0A078AJQ6"/>
<comment type="similarity">
    <text evidence="1">Belongs to the peptidase C1 family.</text>
</comment>
<dbReference type="InParanoid" id="A0A078AJQ6"/>
<dbReference type="Proteomes" id="UP000039865">
    <property type="component" value="Unassembled WGS sequence"/>
</dbReference>
<dbReference type="InterPro" id="IPR038765">
    <property type="entry name" value="Papain-like_cys_pep_sf"/>
</dbReference>
<dbReference type="InterPro" id="IPR013201">
    <property type="entry name" value="Prot_inhib_I29"/>
</dbReference>
<dbReference type="InterPro" id="IPR025661">
    <property type="entry name" value="Pept_asp_AS"/>
</dbReference>
<dbReference type="GO" id="GO:0006508">
    <property type="term" value="P:proteolysis"/>
    <property type="evidence" value="ECO:0007669"/>
    <property type="project" value="UniProtKB-KW"/>
</dbReference>
<gene>
    <name evidence="6" type="primary">Contig16156.g17216</name>
    <name evidence="6" type="ORF">STYLEM_10051</name>
</gene>
<dbReference type="MEROPS" id="C01.077"/>
<organism evidence="6 7">
    <name type="scientific">Stylonychia lemnae</name>
    <name type="common">Ciliate</name>
    <dbReference type="NCBI Taxonomy" id="5949"/>
    <lineage>
        <taxon>Eukaryota</taxon>
        <taxon>Sar</taxon>
        <taxon>Alveolata</taxon>
        <taxon>Ciliophora</taxon>
        <taxon>Intramacronucleata</taxon>
        <taxon>Spirotrichea</taxon>
        <taxon>Stichotrichia</taxon>
        <taxon>Sporadotrichida</taxon>
        <taxon>Oxytrichidae</taxon>
        <taxon>Stylonychinae</taxon>
        <taxon>Stylonychia</taxon>
    </lineage>
</organism>
<dbReference type="PROSITE" id="PS00640">
    <property type="entry name" value="THIOL_PROTEASE_ASN"/>
    <property type="match status" value="1"/>
</dbReference>
<evidence type="ECO:0000259" key="5">
    <source>
        <dbReference type="SMART" id="SM00848"/>
    </source>
</evidence>
<evidence type="ECO:0000256" key="3">
    <source>
        <dbReference type="ARBA" id="ARBA00023157"/>
    </source>
</evidence>
<dbReference type="InterPro" id="IPR013128">
    <property type="entry name" value="Peptidase_C1A"/>
</dbReference>